<dbReference type="PANTHER" id="PTHR34002:SF9">
    <property type="entry name" value="XYLOGLUCAN-SPECIFIC ENDO-BETA-1,4-GLUCANASE A"/>
    <property type="match status" value="1"/>
</dbReference>
<proteinExistence type="inferred from homology"/>
<evidence type="ECO:0000313" key="5">
    <source>
        <dbReference type="Proteomes" id="UP000076532"/>
    </source>
</evidence>
<keyword evidence="2" id="KW-0326">Glycosidase</keyword>
<dbReference type="EMBL" id="KV417615">
    <property type="protein sequence ID" value="KZP14587.1"/>
    <property type="molecule type" value="Genomic_DNA"/>
</dbReference>
<keyword evidence="2" id="KW-0119">Carbohydrate metabolism</keyword>
<feature type="signal peptide" evidence="3">
    <location>
        <begin position="1"/>
        <end position="15"/>
    </location>
</feature>
<organism evidence="4 5">
    <name type="scientific">Athelia psychrophila</name>
    <dbReference type="NCBI Taxonomy" id="1759441"/>
    <lineage>
        <taxon>Eukaryota</taxon>
        <taxon>Fungi</taxon>
        <taxon>Dikarya</taxon>
        <taxon>Basidiomycota</taxon>
        <taxon>Agaricomycotina</taxon>
        <taxon>Agaricomycetes</taxon>
        <taxon>Agaricomycetidae</taxon>
        <taxon>Atheliales</taxon>
        <taxon>Atheliaceae</taxon>
        <taxon>Athelia</taxon>
    </lineage>
</organism>
<reference evidence="4 5" key="1">
    <citation type="journal article" date="2016" name="Mol. Biol. Evol.">
        <title>Comparative Genomics of Early-Diverging Mushroom-Forming Fungi Provides Insights into the Origins of Lignocellulose Decay Capabilities.</title>
        <authorList>
            <person name="Nagy L.G."/>
            <person name="Riley R."/>
            <person name="Tritt A."/>
            <person name="Adam C."/>
            <person name="Daum C."/>
            <person name="Floudas D."/>
            <person name="Sun H."/>
            <person name="Yadav J.S."/>
            <person name="Pangilinan J."/>
            <person name="Larsson K.H."/>
            <person name="Matsuura K."/>
            <person name="Barry K."/>
            <person name="Labutti K."/>
            <person name="Kuo R."/>
            <person name="Ohm R.A."/>
            <person name="Bhattacharya S.S."/>
            <person name="Shirouzu T."/>
            <person name="Yoshinaga Y."/>
            <person name="Martin F.M."/>
            <person name="Grigoriev I.V."/>
            <person name="Hibbett D.S."/>
        </authorList>
    </citation>
    <scope>NUCLEOTIDE SEQUENCE [LARGE SCALE GENOMIC DNA]</scope>
    <source>
        <strain evidence="4 5">CBS 109695</strain>
    </source>
</reference>
<keyword evidence="3" id="KW-0732">Signal</keyword>
<keyword evidence="5" id="KW-1185">Reference proteome</keyword>
<comment type="similarity">
    <text evidence="1 2">Belongs to the glycosyl hydrolase 12 (cellulase H) family.</text>
</comment>
<keyword evidence="2 4" id="KW-0378">Hydrolase</keyword>
<dbReference type="OrthoDB" id="95118at2759"/>
<dbReference type="STRING" id="436010.A0A166DDB5"/>
<keyword evidence="2" id="KW-0624">Polysaccharide degradation</keyword>
<dbReference type="Proteomes" id="UP000076532">
    <property type="component" value="Unassembled WGS sequence"/>
</dbReference>
<dbReference type="Gene3D" id="2.60.120.180">
    <property type="match status" value="1"/>
</dbReference>
<evidence type="ECO:0000256" key="2">
    <source>
        <dbReference type="RuleBase" id="RU361163"/>
    </source>
</evidence>
<dbReference type="InterPro" id="IPR013319">
    <property type="entry name" value="GH11/12"/>
</dbReference>
<dbReference type="GO" id="GO:0000272">
    <property type="term" value="P:polysaccharide catabolic process"/>
    <property type="evidence" value="ECO:0007669"/>
    <property type="project" value="UniProtKB-KW"/>
</dbReference>
<dbReference type="AlphaFoldDB" id="A0A166DDB5"/>
<evidence type="ECO:0000256" key="3">
    <source>
        <dbReference type="SAM" id="SignalP"/>
    </source>
</evidence>
<dbReference type="SUPFAM" id="SSF49899">
    <property type="entry name" value="Concanavalin A-like lectins/glucanases"/>
    <property type="match status" value="1"/>
</dbReference>
<name>A0A166DDB5_9AGAM</name>
<gene>
    <name evidence="4" type="ORF">FIBSPDRAFT_1048702</name>
</gene>
<evidence type="ECO:0000313" key="4">
    <source>
        <dbReference type="EMBL" id="KZP14587.1"/>
    </source>
</evidence>
<dbReference type="InterPro" id="IPR013320">
    <property type="entry name" value="ConA-like_dom_sf"/>
</dbReference>
<evidence type="ECO:0000256" key="1">
    <source>
        <dbReference type="ARBA" id="ARBA00005519"/>
    </source>
</evidence>
<feature type="chain" id="PRO_5012023259" evidence="3">
    <location>
        <begin position="16"/>
        <end position="262"/>
    </location>
</feature>
<dbReference type="GO" id="GO:0008810">
    <property type="term" value="F:cellulase activity"/>
    <property type="evidence" value="ECO:0007669"/>
    <property type="project" value="InterPro"/>
</dbReference>
<dbReference type="InterPro" id="IPR002594">
    <property type="entry name" value="GH12"/>
</dbReference>
<sequence length="262" mass="28108">MLYIPALFLAGLASASSIQRRASYCGQYQTAAVGTDYTLNTNLWGLTSTTKGSQCSTLLSSNGTDVAWSTTWQWSTGGGVKSFSNINLEVGIDVQLSAITSIPTTWDWSISSSSGIIADVAYDFFTSSTAGGRNEYEIMIWLVNYNAGPLSYNYGSSGAPTPVVSNISLSGYTWDLYYGTNGANYVYSFLPVSGAYTAFSGDLKAFFTASAPLYILTHHRISQPPFQQYLTNYQTLAASQYLVTAQGGTEPTSSNSSITLTT</sequence>
<protein>
    <submittedName>
        <fullName evidence="4">Glycoside hydrolase family 12 protein</fullName>
    </submittedName>
</protein>
<accession>A0A166DDB5</accession>
<dbReference type="PANTHER" id="PTHR34002">
    <property type="entry name" value="BLR1656 PROTEIN"/>
    <property type="match status" value="1"/>
</dbReference>
<dbReference type="Pfam" id="PF01670">
    <property type="entry name" value="Glyco_hydro_12"/>
    <property type="match status" value="1"/>
</dbReference>